<feature type="transmembrane region" description="Helical" evidence="1">
    <location>
        <begin position="53"/>
        <end position="72"/>
    </location>
</feature>
<gene>
    <name evidence="2" type="ORF">JIN85_01735</name>
</gene>
<comment type="caution">
    <text evidence="2">The sequence shown here is derived from an EMBL/GenBank/DDBJ whole genome shotgun (WGS) entry which is preliminary data.</text>
</comment>
<dbReference type="AlphaFoldDB" id="A0A934S3A5"/>
<keyword evidence="1" id="KW-0812">Transmembrane</keyword>
<accession>A0A934S3A5</accession>
<dbReference type="EMBL" id="JAENIJ010000002">
    <property type="protein sequence ID" value="MBK1881113.1"/>
    <property type="molecule type" value="Genomic_DNA"/>
</dbReference>
<feature type="transmembrane region" description="Helical" evidence="1">
    <location>
        <begin position="78"/>
        <end position="97"/>
    </location>
</feature>
<dbReference type="Proteomes" id="UP000603141">
    <property type="component" value="Unassembled WGS sequence"/>
</dbReference>
<dbReference type="Pfam" id="PF19942">
    <property type="entry name" value="DUF6404"/>
    <property type="match status" value="1"/>
</dbReference>
<dbReference type="RefSeq" id="WP_200266986.1">
    <property type="nucleotide sequence ID" value="NZ_JAENIJ010000002.1"/>
</dbReference>
<evidence type="ECO:0000313" key="2">
    <source>
        <dbReference type="EMBL" id="MBK1881113.1"/>
    </source>
</evidence>
<keyword evidence="1" id="KW-1133">Transmembrane helix</keyword>
<dbReference type="InterPro" id="IPR045644">
    <property type="entry name" value="DUF6404"/>
</dbReference>
<keyword evidence="1" id="KW-0472">Membrane</keyword>
<sequence length="122" mass="13531">MANNSGMEMPRCAEKLMQLGVSPQLSAPAIHRWFWRMGLAIQPPIYATGAQATLVRCLLLSLLWTCSMWLIAGKSLSGPLLAGSLTFGLIVALYRNFELLHLRKKLHLPSLKDLLEDNAESI</sequence>
<protein>
    <submittedName>
        <fullName evidence="2">Uncharacterized protein</fullName>
    </submittedName>
</protein>
<evidence type="ECO:0000256" key="1">
    <source>
        <dbReference type="SAM" id="Phobius"/>
    </source>
</evidence>
<reference evidence="2" key="1">
    <citation type="submission" date="2021-01" db="EMBL/GenBank/DDBJ databases">
        <title>Modified the classification status of verrucomicrobia.</title>
        <authorList>
            <person name="Feng X."/>
        </authorList>
    </citation>
    <scope>NUCLEOTIDE SEQUENCE</scope>
    <source>
        <strain evidence="2">KCTC 22041</strain>
    </source>
</reference>
<keyword evidence="3" id="KW-1185">Reference proteome</keyword>
<proteinExistence type="predicted"/>
<name>A0A934S3A5_9BACT</name>
<evidence type="ECO:0000313" key="3">
    <source>
        <dbReference type="Proteomes" id="UP000603141"/>
    </source>
</evidence>
<organism evidence="2 3">
    <name type="scientific">Luteolibacter pohnpeiensis</name>
    <dbReference type="NCBI Taxonomy" id="454153"/>
    <lineage>
        <taxon>Bacteria</taxon>
        <taxon>Pseudomonadati</taxon>
        <taxon>Verrucomicrobiota</taxon>
        <taxon>Verrucomicrobiia</taxon>
        <taxon>Verrucomicrobiales</taxon>
        <taxon>Verrucomicrobiaceae</taxon>
        <taxon>Luteolibacter</taxon>
    </lineage>
</organism>